<organism evidence="2 3">
    <name type="scientific">Aromia moschata</name>
    <dbReference type="NCBI Taxonomy" id="1265417"/>
    <lineage>
        <taxon>Eukaryota</taxon>
        <taxon>Metazoa</taxon>
        <taxon>Ecdysozoa</taxon>
        <taxon>Arthropoda</taxon>
        <taxon>Hexapoda</taxon>
        <taxon>Insecta</taxon>
        <taxon>Pterygota</taxon>
        <taxon>Neoptera</taxon>
        <taxon>Endopterygota</taxon>
        <taxon>Coleoptera</taxon>
        <taxon>Polyphaga</taxon>
        <taxon>Cucujiformia</taxon>
        <taxon>Chrysomeloidea</taxon>
        <taxon>Cerambycidae</taxon>
        <taxon>Cerambycinae</taxon>
        <taxon>Callichromatini</taxon>
        <taxon>Aromia</taxon>
    </lineage>
</organism>
<sequence length="163" mass="18223">MDLMVTFISAPNLVHSYEKIDHSEIPEIFKKPYNRVETVEKATKGLEVTGILPFNRHIFADEDYVNVATPTENQITNVENESKENIASPTSEVCNQPSTSGIKENMTGKRQEITCSDSSDSVELVEVSDEEDFSKDKSVTLSASFSSICGNPQENKRVHQKHN</sequence>
<accession>A0AAV8YSG8</accession>
<gene>
    <name evidence="2" type="ORF">NQ318_003147</name>
</gene>
<feature type="compositionally biased region" description="Polar residues" evidence="1">
    <location>
        <begin position="81"/>
        <end position="102"/>
    </location>
</feature>
<dbReference type="Proteomes" id="UP001162162">
    <property type="component" value="Unassembled WGS sequence"/>
</dbReference>
<proteinExistence type="predicted"/>
<dbReference type="EMBL" id="JAPWTK010000046">
    <property type="protein sequence ID" value="KAJ8954613.1"/>
    <property type="molecule type" value="Genomic_DNA"/>
</dbReference>
<evidence type="ECO:0000313" key="2">
    <source>
        <dbReference type="EMBL" id="KAJ8954613.1"/>
    </source>
</evidence>
<keyword evidence="3" id="KW-1185">Reference proteome</keyword>
<feature type="compositionally biased region" description="Low complexity" evidence="1">
    <location>
        <begin position="116"/>
        <end position="125"/>
    </location>
</feature>
<evidence type="ECO:0000256" key="1">
    <source>
        <dbReference type="SAM" id="MobiDB-lite"/>
    </source>
</evidence>
<dbReference type="AlphaFoldDB" id="A0AAV8YSG8"/>
<evidence type="ECO:0000313" key="3">
    <source>
        <dbReference type="Proteomes" id="UP001162162"/>
    </source>
</evidence>
<name>A0AAV8YSG8_9CUCU</name>
<comment type="caution">
    <text evidence="2">The sequence shown here is derived from an EMBL/GenBank/DDBJ whole genome shotgun (WGS) entry which is preliminary data.</text>
</comment>
<reference evidence="2" key="1">
    <citation type="journal article" date="2023" name="Insect Mol. Biol.">
        <title>Genome sequencing provides insights into the evolution of gene families encoding plant cell wall-degrading enzymes in longhorned beetles.</title>
        <authorList>
            <person name="Shin N.R."/>
            <person name="Okamura Y."/>
            <person name="Kirsch R."/>
            <person name="Pauchet Y."/>
        </authorList>
    </citation>
    <scope>NUCLEOTIDE SEQUENCE</scope>
    <source>
        <strain evidence="2">AMC_N1</strain>
    </source>
</reference>
<protein>
    <submittedName>
        <fullName evidence="2">Uncharacterized protein</fullName>
    </submittedName>
</protein>
<feature type="region of interest" description="Disordered" evidence="1">
    <location>
        <begin position="81"/>
        <end position="137"/>
    </location>
</feature>